<evidence type="ECO:0000313" key="6">
    <source>
        <dbReference type="EMBL" id="KAE9106406.1"/>
    </source>
</evidence>
<feature type="compositionally biased region" description="Basic residues" evidence="1">
    <location>
        <begin position="272"/>
        <end position="281"/>
    </location>
</feature>
<dbReference type="OrthoDB" id="123933at2759"/>
<evidence type="ECO:0000313" key="3">
    <source>
        <dbReference type="EMBL" id="KAE8948469.1"/>
    </source>
</evidence>
<evidence type="ECO:0000313" key="22">
    <source>
        <dbReference type="Proteomes" id="UP000488956"/>
    </source>
</evidence>
<feature type="transmembrane region" description="Helical" evidence="2">
    <location>
        <begin position="118"/>
        <end position="136"/>
    </location>
</feature>
<keyword evidence="14" id="KW-1185">Reference proteome</keyword>
<keyword evidence="2" id="KW-1133">Transmembrane helix</keyword>
<dbReference type="EMBL" id="QXGA01000037">
    <property type="protein sequence ID" value="KAE9154498.1"/>
    <property type="molecule type" value="Genomic_DNA"/>
</dbReference>
<gene>
    <name evidence="11" type="ORF">PF001_g1649</name>
    <name evidence="9" type="ORF">PF002_g13154</name>
    <name evidence="10" type="ORF">PF004_g1519</name>
    <name evidence="8" type="ORF">PF005_g18312</name>
    <name evidence="7" type="ORF">PF006_g1462</name>
    <name evidence="5" type="ORF">PF007_g15263</name>
    <name evidence="12" type="ORF">PF008_g8443</name>
    <name evidence="3" type="ORF">PF009_g1958</name>
    <name evidence="6" type="ORF">PF010_g12641</name>
    <name evidence="4" type="ORF">PF011_g16874</name>
</gene>
<evidence type="ECO:0000313" key="7">
    <source>
        <dbReference type="EMBL" id="KAE9154498.1"/>
    </source>
</evidence>
<dbReference type="Proteomes" id="UP000429523">
    <property type="component" value="Unassembled WGS sequence"/>
</dbReference>
<dbReference type="Proteomes" id="UP000440367">
    <property type="component" value="Unassembled WGS sequence"/>
</dbReference>
<keyword evidence="2" id="KW-0812">Transmembrane</keyword>
<dbReference type="Proteomes" id="UP000460718">
    <property type="component" value="Unassembled WGS sequence"/>
</dbReference>
<evidence type="ECO:0000313" key="5">
    <source>
        <dbReference type="EMBL" id="KAE9101135.1"/>
    </source>
</evidence>
<evidence type="ECO:0000313" key="20">
    <source>
        <dbReference type="Proteomes" id="UP000476176"/>
    </source>
</evidence>
<name>A0A6A3USB2_9STRA</name>
<comment type="caution">
    <text evidence="7">The sequence shown here is derived from an EMBL/GenBank/DDBJ whole genome shotgun (WGS) entry which is preliminary data.</text>
</comment>
<feature type="compositionally biased region" description="Low complexity" evidence="1">
    <location>
        <begin position="282"/>
        <end position="295"/>
    </location>
</feature>
<dbReference type="EMBL" id="QXFW01001239">
    <property type="protein sequence ID" value="KAE8994075.1"/>
    <property type="molecule type" value="Genomic_DNA"/>
</dbReference>
<dbReference type="EMBL" id="QXFZ01000925">
    <property type="protein sequence ID" value="KAE9101135.1"/>
    <property type="molecule type" value="Genomic_DNA"/>
</dbReference>
<dbReference type="Proteomes" id="UP000488956">
    <property type="component" value="Unassembled WGS sequence"/>
</dbReference>
<evidence type="ECO:0000313" key="12">
    <source>
        <dbReference type="EMBL" id="KAE9346118.1"/>
    </source>
</evidence>
<reference evidence="13 14" key="1">
    <citation type="submission" date="2018-08" db="EMBL/GenBank/DDBJ databases">
        <title>Genomic investigation of the strawberry pathogen Phytophthora fragariae indicates pathogenicity is determined by transcriptional variation in three key races.</title>
        <authorList>
            <person name="Adams T.M."/>
            <person name="Armitage A.D."/>
            <person name="Sobczyk M.K."/>
            <person name="Bates H.J."/>
            <person name="Dunwell J.M."/>
            <person name="Nellist C.F."/>
            <person name="Harrison R.J."/>
        </authorList>
    </citation>
    <scope>NUCLEOTIDE SEQUENCE [LARGE SCALE GENOMIC DNA]</scope>
    <source>
        <strain evidence="11 15">A4</strain>
        <strain evidence="9 16">BC-1</strain>
        <strain evidence="10 20">BC-23</strain>
        <strain evidence="8 14">NOV-27</strain>
        <strain evidence="7 17">NOV-5</strain>
        <strain evidence="5 18">NOV-71</strain>
        <strain evidence="12 21">NOV-77</strain>
        <strain evidence="3 13">NOV-9</strain>
        <strain evidence="6 22">ONT-3</strain>
        <strain evidence="4 19">SCRP245</strain>
    </source>
</reference>
<evidence type="ECO:0000313" key="15">
    <source>
        <dbReference type="Proteomes" id="UP000437068"/>
    </source>
</evidence>
<dbReference type="Proteomes" id="UP000437068">
    <property type="component" value="Unassembled WGS sequence"/>
</dbReference>
<dbReference type="EMBL" id="QXFX01000711">
    <property type="protein sequence ID" value="KAE9106406.1"/>
    <property type="molecule type" value="Genomic_DNA"/>
</dbReference>
<evidence type="ECO:0000313" key="14">
    <source>
        <dbReference type="Proteomes" id="UP000433483"/>
    </source>
</evidence>
<feature type="region of interest" description="Disordered" evidence="1">
    <location>
        <begin position="271"/>
        <end position="295"/>
    </location>
</feature>
<evidence type="ECO:0000313" key="18">
    <source>
        <dbReference type="Proteomes" id="UP000441208"/>
    </source>
</evidence>
<evidence type="ECO:0000313" key="10">
    <source>
        <dbReference type="EMBL" id="KAE9253379.1"/>
    </source>
</evidence>
<feature type="transmembrane region" description="Helical" evidence="2">
    <location>
        <begin position="315"/>
        <end position="336"/>
    </location>
</feature>
<dbReference type="Proteomes" id="UP000486351">
    <property type="component" value="Unassembled WGS sequence"/>
</dbReference>
<dbReference type="AlphaFoldDB" id="A0A6A3USB2"/>
<evidence type="ECO:0000313" key="21">
    <source>
        <dbReference type="Proteomes" id="UP000486351"/>
    </source>
</evidence>
<accession>A0A6A3USB2</accession>
<evidence type="ECO:0000313" key="19">
    <source>
        <dbReference type="Proteomes" id="UP000460718"/>
    </source>
</evidence>
<dbReference type="Proteomes" id="UP000440732">
    <property type="component" value="Unassembled WGS sequence"/>
</dbReference>
<feature type="transmembrane region" description="Helical" evidence="2">
    <location>
        <begin position="207"/>
        <end position="234"/>
    </location>
</feature>
<proteinExistence type="predicted"/>
<evidence type="ECO:0000313" key="8">
    <source>
        <dbReference type="EMBL" id="KAE9192819.1"/>
    </source>
</evidence>
<dbReference type="Proteomes" id="UP000441208">
    <property type="component" value="Unassembled WGS sequence"/>
</dbReference>
<evidence type="ECO:0000313" key="17">
    <source>
        <dbReference type="Proteomes" id="UP000440732"/>
    </source>
</evidence>
<dbReference type="Proteomes" id="UP000433483">
    <property type="component" value="Unassembled WGS sequence"/>
</dbReference>
<dbReference type="EMBL" id="QXGB01001322">
    <property type="protein sequence ID" value="KAE9192819.1"/>
    <property type="molecule type" value="Genomic_DNA"/>
</dbReference>
<feature type="transmembrane region" description="Helical" evidence="2">
    <location>
        <begin position="177"/>
        <end position="195"/>
    </location>
</feature>
<evidence type="ECO:0000256" key="1">
    <source>
        <dbReference type="SAM" id="MobiDB-lite"/>
    </source>
</evidence>
<evidence type="ECO:0000256" key="2">
    <source>
        <dbReference type="SAM" id="Phobius"/>
    </source>
</evidence>
<evidence type="ECO:0000313" key="13">
    <source>
        <dbReference type="Proteomes" id="UP000429523"/>
    </source>
</evidence>
<dbReference type="Proteomes" id="UP000476176">
    <property type="component" value="Unassembled WGS sequence"/>
</dbReference>
<evidence type="ECO:0000313" key="9">
    <source>
        <dbReference type="EMBL" id="KAE9229974.1"/>
    </source>
</evidence>
<protein>
    <submittedName>
        <fullName evidence="7">Uncharacterized protein</fullName>
    </submittedName>
</protein>
<evidence type="ECO:0000313" key="16">
    <source>
        <dbReference type="Proteomes" id="UP000440367"/>
    </source>
</evidence>
<dbReference type="EMBL" id="QXGC01000038">
    <property type="protein sequence ID" value="KAE9253379.1"/>
    <property type="molecule type" value="Genomic_DNA"/>
</dbReference>
<dbReference type="EMBL" id="QXGD01000655">
    <property type="protein sequence ID" value="KAE9229974.1"/>
    <property type="molecule type" value="Genomic_DNA"/>
</dbReference>
<feature type="transmembrane region" description="Helical" evidence="2">
    <location>
        <begin position="148"/>
        <end position="165"/>
    </location>
</feature>
<evidence type="ECO:0000313" key="4">
    <source>
        <dbReference type="EMBL" id="KAE8994075.1"/>
    </source>
</evidence>
<keyword evidence="2" id="KW-0472">Membrane</keyword>
<evidence type="ECO:0000313" key="11">
    <source>
        <dbReference type="EMBL" id="KAE9328005.1"/>
    </source>
</evidence>
<organism evidence="7 17">
    <name type="scientific">Phytophthora fragariae</name>
    <dbReference type="NCBI Taxonomy" id="53985"/>
    <lineage>
        <taxon>Eukaryota</taxon>
        <taxon>Sar</taxon>
        <taxon>Stramenopiles</taxon>
        <taxon>Oomycota</taxon>
        <taxon>Peronosporomycetes</taxon>
        <taxon>Peronosporales</taxon>
        <taxon>Peronosporaceae</taxon>
        <taxon>Phytophthora</taxon>
    </lineage>
</organism>
<sequence length="383" mass="42217">MAKKRRHVAVPAAQRASVTMNREAPVDPEVIDKSLAKMKAVYDQLSVDIVAVPANLERTLLLHSLVALVVQNALMIAQDVSTAQIVLVLGTGVWMMRKSFVTMLLPHVAFRGGSNFEAYGRIAILTSTLSGLGAWYYQAEVPLNTPQLVLFAIVFLLDVASICLVTRAKGRLTPSQIIFSAVETTFLVAGFSTCMNHKSGLIYDEMAFALTAATAFVHVVVLLSAKYVVLYCFVSDSNGAFIKMQQRGAKLMESIWQDIDQFEPEQLLLGTSKKKKAKSKSRGSSSKDVNSDSGGSLDPALQINHSAFREPKVQLAILTLLQMVLLLLQLTLSAFVLYSWEMMSALMLSSSQILWKLGRVRRKVLPRSKIRPTDVELSRPKIE</sequence>
<dbReference type="EMBL" id="QXFY01000380">
    <property type="protein sequence ID" value="KAE9346118.1"/>
    <property type="molecule type" value="Genomic_DNA"/>
</dbReference>
<dbReference type="EMBL" id="QXGE01000041">
    <property type="protein sequence ID" value="KAE9328005.1"/>
    <property type="molecule type" value="Genomic_DNA"/>
</dbReference>
<dbReference type="EMBL" id="QXGF01000049">
    <property type="protein sequence ID" value="KAE8948469.1"/>
    <property type="molecule type" value="Genomic_DNA"/>
</dbReference>